<evidence type="ECO:0000313" key="2">
    <source>
        <dbReference type="EMBL" id="GAI91785.1"/>
    </source>
</evidence>
<evidence type="ECO:0000256" key="1">
    <source>
        <dbReference type="SAM" id="MobiDB-lite"/>
    </source>
</evidence>
<dbReference type="EMBL" id="BARW01019134">
    <property type="protein sequence ID" value="GAI91785.1"/>
    <property type="molecule type" value="Genomic_DNA"/>
</dbReference>
<feature type="compositionally biased region" description="Polar residues" evidence="1">
    <location>
        <begin position="98"/>
        <end position="110"/>
    </location>
</feature>
<feature type="region of interest" description="Disordered" evidence="1">
    <location>
        <begin position="86"/>
        <end position="123"/>
    </location>
</feature>
<gene>
    <name evidence="2" type="ORF">S12H4_32611</name>
</gene>
<protein>
    <submittedName>
        <fullName evidence="2">Uncharacterized protein</fullName>
    </submittedName>
</protein>
<feature type="compositionally biased region" description="Basic residues" evidence="1">
    <location>
        <begin position="112"/>
        <end position="123"/>
    </location>
</feature>
<comment type="caution">
    <text evidence="2">The sequence shown here is derived from an EMBL/GenBank/DDBJ whole genome shotgun (WGS) entry which is preliminary data.</text>
</comment>
<dbReference type="AlphaFoldDB" id="X1TW30"/>
<reference evidence="2" key="1">
    <citation type="journal article" date="2014" name="Front. Microbiol.">
        <title>High frequency of phylogenetically diverse reductive dehalogenase-homologous genes in deep subseafloor sedimentary metagenomes.</title>
        <authorList>
            <person name="Kawai M."/>
            <person name="Futagami T."/>
            <person name="Toyoda A."/>
            <person name="Takaki Y."/>
            <person name="Nishi S."/>
            <person name="Hori S."/>
            <person name="Arai W."/>
            <person name="Tsubouchi T."/>
            <person name="Morono Y."/>
            <person name="Uchiyama I."/>
            <person name="Ito T."/>
            <person name="Fujiyama A."/>
            <person name="Inagaki F."/>
            <person name="Takami H."/>
        </authorList>
    </citation>
    <scope>NUCLEOTIDE SEQUENCE</scope>
    <source>
        <strain evidence="2">Expedition CK06-06</strain>
    </source>
</reference>
<name>X1TW30_9ZZZZ</name>
<sequence>MGDVAFLVLASAVCAVIGAVGVAVGLATGVRSVQRDEARWDGAVQRLERVESESKLLRLDWDGTIEELTQLAGSVEKGRRRAAASLSAADWKERDQAQNEAPPQTPQEIRNQIRRGMTRIGSR</sequence>
<accession>X1TW30</accession>
<proteinExistence type="predicted"/>
<organism evidence="2">
    <name type="scientific">marine sediment metagenome</name>
    <dbReference type="NCBI Taxonomy" id="412755"/>
    <lineage>
        <taxon>unclassified sequences</taxon>
        <taxon>metagenomes</taxon>
        <taxon>ecological metagenomes</taxon>
    </lineage>
</organism>